<name>A0AAI9TNE6_PENTH</name>
<dbReference type="Proteomes" id="UP001227192">
    <property type="component" value="Unassembled WGS sequence"/>
</dbReference>
<keyword evidence="2" id="KW-1185">Reference proteome</keyword>
<accession>A0AAI9TNE6</accession>
<evidence type="ECO:0000313" key="2">
    <source>
        <dbReference type="Proteomes" id="UP001227192"/>
    </source>
</evidence>
<evidence type="ECO:0000313" key="1">
    <source>
        <dbReference type="EMBL" id="KAJ9490487.1"/>
    </source>
</evidence>
<dbReference type="AlphaFoldDB" id="A0AAI9TNE6"/>
<reference evidence="1" key="2">
    <citation type="journal article" date="2016" name="Fungal Biol.">
        <title>Ochratoxin A production by Penicillium thymicola.</title>
        <authorList>
            <person name="Nguyen H.D.T."/>
            <person name="McMullin D.R."/>
            <person name="Ponomareva E."/>
            <person name="Riley R."/>
            <person name="Pomraning K.R."/>
            <person name="Baker S.E."/>
            <person name="Seifert K.A."/>
        </authorList>
    </citation>
    <scope>NUCLEOTIDE SEQUENCE</scope>
    <source>
        <strain evidence="1">DAOM 180753</strain>
    </source>
</reference>
<sequence>MNSFVASHSFALFHPKADVTNEPPGGTYFHAVLNKETWVLILINLHDLLYKDSPTLKLAAKRSTNFLQIQFRFNLDAIQIQFRFSSDSVQIQFRFTLEIPIPTYSRGDQFYIVVIQTSLSIGRLQLITTTLVDLNYCWQYEPMTELCVGGILSHP</sequence>
<protein>
    <submittedName>
        <fullName evidence="1">Uncharacterized protein</fullName>
    </submittedName>
</protein>
<organism evidence="1 2">
    <name type="scientific">Penicillium thymicola</name>
    <dbReference type="NCBI Taxonomy" id="293382"/>
    <lineage>
        <taxon>Eukaryota</taxon>
        <taxon>Fungi</taxon>
        <taxon>Dikarya</taxon>
        <taxon>Ascomycota</taxon>
        <taxon>Pezizomycotina</taxon>
        <taxon>Eurotiomycetes</taxon>
        <taxon>Eurotiomycetidae</taxon>
        <taxon>Eurotiales</taxon>
        <taxon>Aspergillaceae</taxon>
        <taxon>Penicillium</taxon>
    </lineage>
</organism>
<gene>
    <name evidence="1" type="ORF">VN97_g2771</name>
</gene>
<reference evidence="1" key="1">
    <citation type="submission" date="2015-06" db="EMBL/GenBank/DDBJ databases">
        <authorList>
            <person name="Nguyen H."/>
        </authorList>
    </citation>
    <scope>NUCLEOTIDE SEQUENCE</scope>
    <source>
        <strain evidence="1">DAOM 180753</strain>
    </source>
</reference>
<comment type="caution">
    <text evidence="1">The sequence shown here is derived from an EMBL/GenBank/DDBJ whole genome shotgun (WGS) entry which is preliminary data.</text>
</comment>
<dbReference type="EMBL" id="LACB01000055">
    <property type="protein sequence ID" value="KAJ9490487.1"/>
    <property type="molecule type" value="Genomic_DNA"/>
</dbReference>
<proteinExistence type="predicted"/>